<dbReference type="InterPro" id="IPR000358">
    <property type="entry name" value="RNR_small_fam"/>
</dbReference>
<organism evidence="3 4">
    <name type="scientific">Turnera subulata</name>
    <dbReference type="NCBI Taxonomy" id="218843"/>
    <lineage>
        <taxon>Eukaryota</taxon>
        <taxon>Viridiplantae</taxon>
        <taxon>Streptophyta</taxon>
        <taxon>Embryophyta</taxon>
        <taxon>Tracheophyta</taxon>
        <taxon>Spermatophyta</taxon>
        <taxon>Magnoliopsida</taxon>
        <taxon>eudicotyledons</taxon>
        <taxon>Gunneridae</taxon>
        <taxon>Pentapetalae</taxon>
        <taxon>rosids</taxon>
        <taxon>fabids</taxon>
        <taxon>Malpighiales</taxon>
        <taxon>Passifloraceae</taxon>
        <taxon>Turnera</taxon>
    </lineage>
</organism>
<dbReference type="Gene3D" id="1.10.620.20">
    <property type="entry name" value="Ribonucleotide Reductase, subunit A"/>
    <property type="match status" value="1"/>
</dbReference>
<keyword evidence="2" id="KW-1133">Transmembrane helix</keyword>
<dbReference type="Pfam" id="PF00268">
    <property type="entry name" value="Ribonuc_red_sm"/>
    <property type="match status" value="1"/>
</dbReference>
<evidence type="ECO:0000313" key="3">
    <source>
        <dbReference type="EMBL" id="KAJ4824523.1"/>
    </source>
</evidence>
<dbReference type="PANTHER" id="PTHR23409">
    <property type="entry name" value="RIBONUCLEOSIDE-DIPHOSPHATE REDUCTASE SMALL CHAIN"/>
    <property type="match status" value="1"/>
</dbReference>
<dbReference type="AlphaFoldDB" id="A0A9Q0F3X4"/>
<proteinExistence type="predicted"/>
<feature type="region of interest" description="Disordered" evidence="1">
    <location>
        <begin position="1"/>
        <end position="38"/>
    </location>
</feature>
<dbReference type="GO" id="GO:0016491">
    <property type="term" value="F:oxidoreductase activity"/>
    <property type="evidence" value="ECO:0007669"/>
    <property type="project" value="InterPro"/>
</dbReference>
<keyword evidence="2" id="KW-0812">Transmembrane</keyword>
<comment type="caution">
    <text evidence="3">The sequence shown here is derived from an EMBL/GenBank/DDBJ whole genome shotgun (WGS) entry which is preliminary data.</text>
</comment>
<dbReference type="EMBL" id="JAKUCV010007161">
    <property type="protein sequence ID" value="KAJ4824523.1"/>
    <property type="molecule type" value="Genomic_DNA"/>
</dbReference>
<name>A0A9Q0F3X4_9ROSI</name>
<reference evidence="3" key="1">
    <citation type="submission" date="2022-02" db="EMBL/GenBank/DDBJ databases">
        <authorList>
            <person name="Henning P.M."/>
            <person name="McCubbin A.G."/>
            <person name="Shore J.S."/>
        </authorList>
    </citation>
    <scope>NUCLEOTIDE SEQUENCE</scope>
    <source>
        <strain evidence="3">F60SS</strain>
        <tissue evidence="3">Leaves</tissue>
    </source>
</reference>
<feature type="transmembrane region" description="Helical" evidence="2">
    <location>
        <begin position="65"/>
        <end position="86"/>
    </location>
</feature>
<dbReference type="InterPro" id="IPR009078">
    <property type="entry name" value="Ferritin-like_SF"/>
</dbReference>
<dbReference type="GO" id="GO:0009263">
    <property type="term" value="P:deoxyribonucleotide biosynthetic process"/>
    <property type="evidence" value="ECO:0007669"/>
    <property type="project" value="InterPro"/>
</dbReference>
<dbReference type="PANTHER" id="PTHR23409:SF18">
    <property type="entry name" value="RIBONUCLEOSIDE-DIPHOSPHATE REDUCTASE SUBUNIT M2"/>
    <property type="match status" value="1"/>
</dbReference>
<keyword evidence="2" id="KW-0472">Membrane</keyword>
<keyword evidence="4" id="KW-1185">Reference proteome</keyword>
<gene>
    <name evidence="3" type="ORF">Tsubulata_017121</name>
</gene>
<feature type="region of interest" description="Disordered" evidence="1">
    <location>
        <begin position="128"/>
        <end position="165"/>
    </location>
</feature>
<feature type="compositionally biased region" description="Low complexity" evidence="1">
    <location>
        <begin position="1"/>
        <end position="37"/>
    </location>
</feature>
<dbReference type="Proteomes" id="UP001141552">
    <property type="component" value="Unassembled WGS sequence"/>
</dbReference>
<evidence type="ECO:0000256" key="2">
    <source>
        <dbReference type="SAM" id="Phobius"/>
    </source>
</evidence>
<evidence type="ECO:0000256" key="1">
    <source>
        <dbReference type="SAM" id="MobiDB-lite"/>
    </source>
</evidence>
<accession>A0A9Q0F3X4</accession>
<sequence length="197" mass="21471">MASRSPSRTSTPRCTASSWRPKSRTPPRSTASSTPSRVETVPCVKKKAEWALRWIDGSESFAERLLAFAYVEGIFFSGSFCAIFWLKKRGMMHCDFVEKEGAAAAWGGVWGTIVISYFAGPRGSGDAIPAPPRELSSGTKMPPSPPHGGKKIPRPAPITGNPRGDPQRWGILPSLLTISDIITIRKRCECLPLEVIT</sequence>
<dbReference type="OrthoDB" id="10248373at2759"/>
<protein>
    <submittedName>
        <fullName evidence="3">Uncharacterized protein</fullName>
    </submittedName>
</protein>
<reference evidence="3" key="2">
    <citation type="journal article" date="2023" name="Plants (Basel)">
        <title>Annotation of the Turnera subulata (Passifloraceae) Draft Genome Reveals the S-Locus Evolved after the Divergence of Turneroideae from Passifloroideae in a Stepwise Manner.</title>
        <authorList>
            <person name="Henning P.M."/>
            <person name="Roalson E.H."/>
            <person name="Mir W."/>
            <person name="McCubbin A.G."/>
            <person name="Shore J.S."/>
        </authorList>
    </citation>
    <scope>NUCLEOTIDE SEQUENCE</scope>
    <source>
        <strain evidence="3">F60SS</strain>
    </source>
</reference>
<dbReference type="InterPro" id="IPR012348">
    <property type="entry name" value="RNR-like"/>
</dbReference>
<evidence type="ECO:0000313" key="4">
    <source>
        <dbReference type="Proteomes" id="UP001141552"/>
    </source>
</evidence>
<dbReference type="SUPFAM" id="SSF47240">
    <property type="entry name" value="Ferritin-like"/>
    <property type="match status" value="1"/>
</dbReference>